<dbReference type="PANTHER" id="PTHR45527">
    <property type="entry name" value="NONRIBOSOMAL PEPTIDE SYNTHETASE"/>
    <property type="match status" value="1"/>
</dbReference>
<dbReference type="EMBL" id="CAJOBB010013505">
    <property type="protein sequence ID" value="CAF4291476.1"/>
    <property type="molecule type" value="Genomic_DNA"/>
</dbReference>
<dbReference type="GO" id="GO:0043041">
    <property type="term" value="P:amino acid activation for nonribosomal peptide biosynthetic process"/>
    <property type="evidence" value="ECO:0007669"/>
    <property type="project" value="TreeGrafter"/>
</dbReference>
<name>A0A820HD76_9BILA</name>
<dbReference type="PROSITE" id="PS00455">
    <property type="entry name" value="AMP_BINDING"/>
    <property type="match status" value="1"/>
</dbReference>
<evidence type="ECO:0000313" key="3">
    <source>
        <dbReference type="Proteomes" id="UP000663868"/>
    </source>
</evidence>
<dbReference type="AlphaFoldDB" id="A0A820HD76"/>
<evidence type="ECO:0000313" key="2">
    <source>
        <dbReference type="EMBL" id="CAF4291476.1"/>
    </source>
</evidence>
<comment type="caution">
    <text evidence="2">The sequence shown here is derived from an EMBL/GenBank/DDBJ whole genome shotgun (WGS) entry which is preliminary data.</text>
</comment>
<dbReference type="InterPro" id="IPR042099">
    <property type="entry name" value="ANL_N_sf"/>
</dbReference>
<proteinExistence type="predicted"/>
<dbReference type="GO" id="GO:0005737">
    <property type="term" value="C:cytoplasm"/>
    <property type="evidence" value="ECO:0007669"/>
    <property type="project" value="TreeGrafter"/>
</dbReference>
<organism evidence="2 3">
    <name type="scientific">Adineta steineri</name>
    <dbReference type="NCBI Taxonomy" id="433720"/>
    <lineage>
        <taxon>Eukaryota</taxon>
        <taxon>Metazoa</taxon>
        <taxon>Spiralia</taxon>
        <taxon>Gnathifera</taxon>
        <taxon>Rotifera</taxon>
        <taxon>Eurotatoria</taxon>
        <taxon>Bdelloidea</taxon>
        <taxon>Adinetida</taxon>
        <taxon>Adinetidae</taxon>
        <taxon>Adineta</taxon>
    </lineage>
</organism>
<sequence length="342" mass="38477">MQSLNNTQVSFSSSSFTCIHHEFVYQVIKHPQKLAVELDEQSLTYCELLYYVQVLSLILLNECRIVPGEIICQCVERSLSMVIGIMGIEMAGGVYCPLSSRDPQHRLYALVEQTQSRLVLVHHLTKTKLEHTIVLLDIDLVSMSHVAERVIDVTRLSEVATVSDDVAYIIFTSGSTGIPKAAQTRHRNFTNFVYSIQNAGILNRQDVMLQICAPTYDVHVMEIMGSLLLCATVVILRPYGNMNFEYFTRTLQHKQITCIAPVPTFLDHLCDFLAHSNRESLSFIRSLCIGGGVGVFAGYLSRDDLTAKALLEIDSQLFYRTGDLVTLDDNGLIHYQGRKDHQ</sequence>
<gene>
    <name evidence="2" type="ORF">KXQ929_LOCUS45010</name>
</gene>
<dbReference type="GO" id="GO:0044550">
    <property type="term" value="P:secondary metabolite biosynthetic process"/>
    <property type="evidence" value="ECO:0007669"/>
    <property type="project" value="TreeGrafter"/>
</dbReference>
<protein>
    <recommendedName>
        <fullName evidence="1">AMP-dependent synthetase/ligase domain-containing protein</fullName>
    </recommendedName>
</protein>
<dbReference type="InterPro" id="IPR020845">
    <property type="entry name" value="AMP-binding_CS"/>
</dbReference>
<dbReference type="Gene3D" id="3.40.50.12780">
    <property type="entry name" value="N-terminal domain of ligase-like"/>
    <property type="match status" value="2"/>
</dbReference>
<dbReference type="InterPro" id="IPR000873">
    <property type="entry name" value="AMP-dep_synth/lig_dom"/>
</dbReference>
<evidence type="ECO:0000259" key="1">
    <source>
        <dbReference type="Pfam" id="PF00501"/>
    </source>
</evidence>
<accession>A0A820HD76</accession>
<feature type="non-terminal residue" evidence="2">
    <location>
        <position position="1"/>
    </location>
</feature>
<dbReference type="GO" id="GO:0031177">
    <property type="term" value="F:phosphopantetheine binding"/>
    <property type="evidence" value="ECO:0007669"/>
    <property type="project" value="TreeGrafter"/>
</dbReference>
<reference evidence="2" key="1">
    <citation type="submission" date="2021-02" db="EMBL/GenBank/DDBJ databases">
        <authorList>
            <person name="Nowell W R."/>
        </authorList>
    </citation>
    <scope>NUCLEOTIDE SEQUENCE</scope>
</reference>
<dbReference type="Proteomes" id="UP000663868">
    <property type="component" value="Unassembled WGS sequence"/>
</dbReference>
<dbReference type="SUPFAM" id="SSF56801">
    <property type="entry name" value="Acetyl-CoA synthetase-like"/>
    <property type="match status" value="1"/>
</dbReference>
<dbReference type="Pfam" id="PF00501">
    <property type="entry name" value="AMP-binding"/>
    <property type="match status" value="1"/>
</dbReference>
<dbReference type="PANTHER" id="PTHR45527:SF1">
    <property type="entry name" value="FATTY ACID SYNTHASE"/>
    <property type="match status" value="1"/>
</dbReference>
<feature type="domain" description="AMP-dependent synthetase/ligase" evidence="1">
    <location>
        <begin position="26"/>
        <end position="291"/>
    </location>
</feature>